<gene>
    <name evidence="1" type="ORF">AC579_1114</name>
</gene>
<keyword evidence="2" id="KW-1185">Reference proteome</keyword>
<accession>A0A139I071</accession>
<proteinExistence type="predicted"/>
<name>A0A139I071_9PEZI</name>
<dbReference type="Proteomes" id="UP000073492">
    <property type="component" value="Unassembled WGS sequence"/>
</dbReference>
<reference evidence="1 2" key="1">
    <citation type="submission" date="2015-07" db="EMBL/GenBank/DDBJ databases">
        <title>Comparative genomics of the Sigatoka disease complex on banana suggests a link between parallel evolutionary changes in Pseudocercospora fijiensis and Pseudocercospora eumusae and increased virulence on the banana host.</title>
        <authorList>
            <person name="Chang T.-C."/>
            <person name="Salvucci A."/>
            <person name="Crous P.W."/>
            <person name="Stergiopoulos I."/>
        </authorList>
    </citation>
    <scope>NUCLEOTIDE SEQUENCE [LARGE SCALE GENOMIC DNA]</scope>
    <source>
        <strain evidence="1 2">CBS 116634</strain>
    </source>
</reference>
<dbReference type="AlphaFoldDB" id="A0A139I071"/>
<dbReference type="EMBL" id="LFZO01000505">
    <property type="protein sequence ID" value="KXT07992.1"/>
    <property type="molecule type" value="Genomic_DNA"/>
</dbReference>
<comment type="caution">
    <text evidence="1">The sequence shown here is derived from an EMBL/GenBank/DDBJ whole genome shotgun (WGS) entry which is preliminary data.</text>
</comment>
<organism evidence="1 2">
    <name type="scientific">Pseudocercospora musae</name>
    <dbReference type="NCBI Taxonomy" id="113226"/>
    <lineage>
        <taxon>Eukaryota</taxon>
        <taxon>Fungi</taxon>
        <taxon>Dikarya</taxon>
        <taxon>Ascomycota</taxon>
        <taxon>Pezizomycotina</taxon>
        <taxon>Dothideomycetes</taxon>
        <taxon>Dothideomycetidae</taxon>
        <taxon>Mycosphaerellales</taxon>
        <taxon>Mycosphaerellaceae</taxon>
        <taxon>Pseudocercospora</taxon>
    </lineage>
</organism>
<sequence length="87" mass="9513">MVWTAAAKQFKEPWSSSLDKPGSSGCRFASEDVRGRDTVDGVGVSNVQHAARRVVVINRVGGGEDAWSKRHYISASSQQRRPVSPEK</sequence>
<evidence type="ECO:0000313" key="1">
    <source>
        <dbReference type="EMBL" id="KXT07992.1"/>
    </source>
</evidence>
<evidence type="ECO:0000313" key="2">
    <source>
        <dbReference type="Proteomes" id="UP000073492"/>
    </source>
</evidence>
<protein>
    <submittedName>
        <fullName evidence="1">Uncharacterized protein</fullName>
    </submittedName>
</protein>